<feature type="transmembrane region" description="Helical" evidence="1">
    <location>
        <begin position="131"/>
        <end position="154"/>
    </location>
</feature>
<dbReference type="Proteomes" id="UP000649289">
    <property type="component" value="Unassembled WGS sequence"/>
</dbReference>
<feature type="transmembrane region" description="Helical" evidence="1">
    <location>
        <begin position="88"/>
        <end position="111"/>
    </location>
</feature>
<feature type="transmembrane region" description="Helical" evidence="1">
    <location>
        <begin position="661"/>
        <end position="683"/>
    </location>
</feature>
<keyword evidence="1" id="KW-0812">Transmembrane</keyword>
<feature type="transmembrane region" description="Helical" evidence="1">
    <location>
        <begin position="714"/>
        <end position="737"/>
    </location>
</feature>
<protein>
    <submittedName>
        <fullName evidence="2">ABC transporter permease</fullName>
    </submittedName>
</protein>
<feature type="transmembrane region" description="Helical" evidence="1">
    <location>
        <begin position="174"/>
        <end position="191"/>
    </location>
</feature>
<feature type="transmembrane region" description="Helical" evidence="1">
    <location>
        <begin position="256"/>
        <end position="278"/>
    </location>
</feature>
<evidence type="ECO:0000313" key="3">
    <source>
        <dbReference type="Proteomes" id="UP000649289"/>
    </source>
</evidence>
<organism evidence="2 3">
    <name type="scientific">Nocardioides hwasunensis</name>
    <dbReference type="NCBI Taxonomy" id="397258"/>
    <lineage>
        <taxon>Bacteria</taxon>
        <taxon>Bacillati</taxon>
        <taxon>Actinomycetota</taxon>
        <taxon>Actinomycetes</taxon>
        <taxon>Propionibacteriales</taxon>
        <taxon>Nocardioidaceae</taxon>
        <taxon>Nocardioides</taxon>
    </lineage>
</organism>
<feature type="transmembrane region" description="Helical" evidence="1">
    <location>
        <begin position="203"/>
        <end position="227"/>
    </location>
</feature>
<evidence type="ECO:0000256" key="1">
    <source>
        <dbReference type="SAM" id="Phobius"/>
    </source>
</evidence>
<comment type="caution">
    <text evidence="2">The sequence shown here is derived from an EMBL/GenBank/DDBJ whole genome shotgun (WGS) entry which is preliminary data.</text>
</comment>
<keyword evidence="1" id="KW-1133">Transmembrane helix</keyword>
<evidence type="ECO:0000313" key="2">
    <source>
        <dbReference type="EMBL" id="MBD3916742.1"/>
    </source>
</evidence>
<dbReference type="EMBL" id="JACXYY010000008">
    <property type="protein sequence ID" value="MBD3916742.1"/>
    <property type="molecule type" value="Genomic_DNA"/>
</dbReference>
<sequence length="797" mass="82452">MSRVLRGAWSRRGALTTLVLMALVVVGGTVLVLQFAEAAHTSRWLAAPLLLIGAVAVPSIGAELAVARREEIGLARLRGIHGLRLWRFLLVEPLLAILVGTALGLAVGSFGTVVATRTWLAATAPALEQRAVLVALAIAGAGLLIVGLSAAAALREPLAVQVAARRRPRRATTLTVFLSVLVLVGTVVAAYRSRDAAGDPDLVVLLGPALVGLALGQAAIWAVRLAARGLTPTTQARGVGAFLAARRLARADDLVTPVRLVVAAAVVGALALSGSVAVDGWTREQTAIDVPGARTIDATALGALGAVELTDRVDPEGEHLLATAIVPNEGRLAERRAYVDADRWGAVVGDFYDGTPAGAASSEVERLRTDTRPLLVVGDRLTVDATALQLPVPPAQRPVVGGSAPPPVNGFVVAVSYVSVGNVSGTATVTVRMDRVGRPARATTRVRDCVDGCFVNGFEVSRDLSGIYGIDRFRVLASSIRFGDHDLAQDVWVPDPLSVDAALGDRYLDPDQIDRNVLVNRPDGLQLSLLPASSLRLLDQSLEDDVPALTTRASQELDAAGDADDGGPTVLDLGGDDRPADVIGVDDVLPLVGTVGVVSDLRTSAAGAGRTVPSAEVQVIAADGTPQAMLDEVGAATDTSWRTFGTVRSSLGERYGGAQSVAYALTALACALVALLALGAGVARHLRDYRRDVASLRLLGISMGTARQAGRAELVSLTGLVLVAVTAGGWLAVRLLLGGLPLLTVPVAGLPLDTAPHAWPLAIPAVVSAAAVVLVGGRARAVRATSTRPSQLREEER</sequence>
<name>A0ABR8ML59_9ACTN</name>
<feature type="transmembrane region" description="Helical" evidence="1">
    <location>
        <begin position="757"/>
        <end position="776"/>
    </location>
</feature>
<accession>A0ABR8ML59</accession>
<feature type="transmembrane region" description="Helical" evidence="1">
    <location>
        <begin position="45"/>
        <end position="67"/>
    </location>
</feature>
<proteinExistence type="predicted"/>
<feature type="transmembrane region" description="Helical" evidence="1">
    <location>
        <begin position="12"/>
        <end position="33"/>
    </location>
</feature>
<gene>
    <name evidence="2" type="ORF">IEZ25_19145</name>
</gene>
<reference evidence="2 3" key="1">
    <citation type="submission" date="2020-09" db="EMBL/GenBank/DDBJ databases">
        <title>novel species in genus Nocardioides.</title>
        <authorList>
            <person name="Zhang G."/>
        </authorList>
    </citation>
    <scope>NUCLEOTIDE SEQUENCE [LARGE SCALE GENOMIC DNA]</scope>
    <source>
        <strain evidence="2 3">19197</strain>
    </source>
</reference>
<keyword evidence="3" id="KW-1185">Reference proteome</keyword>
<dbReference type="RefSeq" id="WP_191201062.1">
    <property type="nucleotide sequence ID" value="NZ_BAAAPA010000001.1"/>
</dbReference>
<keyword evidence="1" id="KW-0472">Membrane</keyword>